<proteinExistence type="inferred from homology"/>
<evidence type="ECO:0000256" key="2">
    <source>
        <dbReference type="ARBA" id="ARBA00004395"/>
    </source>
</evidence>
<dbReference type="GO" id="GO:0005901">
    <property type="term" value="C:caveola"/>
    <property type="evidence" value="ECO:0007669"/>
    <property type="project" value="UniProtKB-SubCell"/>
</dbReference>
<organism evidence="10 11">
    <name type="scientific">Holothuria leucospilota</name>
    <name type="common">Black long sea cucumber</name>
    <name type="synonym">Mertensiothuria leucospilota</name>
    <dbReference type="NCBI Taxonomy" id="206669"/>
    <lineage>
        <taxon>Eukaryota</taxon>
        <taxon>Metazoa</taxon>
        <taxon>Echinodermata</taxon>
        <taxon>Eleutherozoa</taxon>
        <taxon>Echinozoa</taxon>
        <taxon>Holothuroidea</taxon>
        <taxon>Aspidochirotacea</taxon>
        <taxon>Aspidochirotida</taxon>
        <taxon>Holothuriidae</taxon>
        <taxon>Holothuria</taxon>
    </lineage>
</organism>
<dbReference type="GO" id="GO:0060090">
    <property type="term" value="F:molecular adaptor activity"/>
    <property type="evidence" value="ECO:0007669"/>
    <property type="project" value="TreeGrafter"/>
</dbReference>
<evidence type="ECO:0000256" key="5">
    <source>
        <dbReference type="ARBA" id="ARBA00022475"/>
    </source>
</evidence>
<keyword evidence="11" id="KW-1185">Reference proteome</keyword>
<keyword evidence="9" id="KW-0812">Transmembrane</keyword>
<dbReference type="PANTHER" id="PTHR10844">
    <property type="entry name" value="CAVEOLIN"/>
    <property type="match status" value="1"/>
</dbReference>
<feature type="compositionally biased region" description="Basic and acidic residues" evidence="8">
    <location>
        <begin position="37"/>
        <end position="75"/>
    </location>
</feature>
<feature type="compositionally biased region" description="Basic and acidic residues" evidence="8">
    <location>
        <begin position="116"/>
        <end position="129"/>
    </location>
</feature>
<dbReference type="InterPro" id="IPR001612">
    <property type="entry name" value="Caveolin"/>
</dbReference>
<dbReference type="Pfam" id="PF01146">
    <property type="entry name" value="Caveolin"/>
    <property type="match status" value="1"/>
</dbReference>
<evidence type="ECO:0000256" key="9">
    <source>
        <dbReference type="SAM" id="Phobius"/>
    </source>
</evidence>
<feature type="transmembrane region" description="Helical" evidence="9">
    <location>
        <begin position="169"/>
        <end position="202"/>
    </location>
</feature>
<dbReference type="EMBL" id="JAIZAY010000002">
    <property type="protein sequence ID" value="KAJ8046320.1"/>
    <property type="molecule type" value="Genomic_DNA"/>
</dbReference>
<comment type="caution">
    <text evidence="10">The sequence shown here is derived from an EMBL/GenBank/DDBJ whole genome shotgun (WGS) entry which is preliminary data.</text>
</comment>
<evidence type="ECO:0000313" key="10">
    <source>
        <dbReference type="EMBL" id="KAJ8046320.1"/>
    </source>
</evidence>
<evidence type="ECO:0000256" key="1">
    <source>
        <dbReference type="ARBA" id="ARBA00004202"/>
    </source>
</evidence>
<protein>
    <submittedName>
        <fullName evidence="10">Caveolin-1</fullName>
    </submittedName>
</protein>
<evidence type="ECO:0000256" key="7">
    <source>
        <dbReference type="ARBA" id="ARBA00023136"/>
    </source>
</evidence>
<dbReference type="OrthoDB" id="5917823at2759"/>
<feature type="compositionally biased region" description="Pro residues" evidence="8">
    <location>
        <begin position="94"/>
        <end position="105"/>
    </location>
</feature>
<dbReference type="AlphaFoldDB" id="A0A9Q1HHU9"/>
<comment type="similarity">
    <text evidence="4">Belongs to the caveolin family.</text>
</comment>
<reference evidence="10" key="1">
    <citation type="submission" date="2021-10" db="EMBL/GenBank/DDBJ databases">
        <title>Tropical sea cucumber genome reveals ecological adaptation and Cuvierian tubules defense mechanism.</title>
        <authorList>
            <person name="Chen T."/>
        </authorList>
    </citation>
    <scope>NUCLEOTIDE SEQUENCE</scope>
    <source>
        <strain evidence="10">Nanhai2018</strain>
        <tissue evidence="10">Muscle</tissue>
    </source>
</reference>
<evidence type="ECO:0000256" key="3">
    <source>
        <dbReference type="ARBA" id="ARBA00004543"/>
    </source>
</evidence>
<evidence type="ECO:0000256" key="6">
    <source>
        <dbReference type="ARBA" id="ARBA00023034"/>
    </source>
</evidence>
<feature type="region of interest" description="Disordered" evidence="8">
    <location>
        <begin position="1"/>
        <end position="129"/>
    </location>
</feature>
<keyword evidence="5" id="KW-1003">Cell membrane</keyword>
<keyword evidence="7 9" id="KW-0472">Membrane</keyword>
<keyword evidence="6" id="KW-0333">Golgi apparatus</keyword>
<sequence>MADADETYVDVSVSRGEPPPTPPPAPSTSRGKKPPKEKKTKEPKEPKELVVPDGLSLEHRDPQGIHIEDDSDLKVRYLTKPVKTRKLPAKKQDPPPIPSSLPPPRTFTDADVPEPPEERTIPKRDRDPHKINNDIKVAFPDIFAEPEGLHSDDGVWVCAYKTYNGSRHWCYTICSFICAVPAACIWGITFACLAFCHIWYVVPFLKAFLIELKCIGRVFAVCIQTFCDPIYSSIALMFSKIRVVFIRSSGEHEYP</sequence>
<keyword evidence="9" id="KW-1133">Transmembrane helix</keyword>
<name>A0A9Q1HHU9_HOLLE</name>
<evidence type="ECO:0000256" key="4">
    <source>
        <dbReference type="ARBA" id="ARBA00010988"/>
    </source>
</evidence>
<feature type="compositionally biased region" description="Pro residues" evidence="8">
    <location>
        <begin position="17"/>
        <end position="26"/>
    </location>
</feature>
<accession>A0A9Q1HHU9</accession>
<feature type="transmembrane region" description="Helical" evidence="9">
    <location>
        <begin position="214"/>
        <end position="238"/>
    </location>
</feature>
<comment type="subcellular location">
    <subcellularLocation>
        <location evidence="1">Cell membrane</location>
        <topology evidence="1">Peripheral membrane protein</topology>
    </subcellularLocation>
    <subcellularLocation>
        <location evidence="2">Golgi apparatus membrane</location>
        <topology evidence="2">Peripheral membrane protein</topology>
    </subcellularLocation>
    <subcellularLocation>
        <location evidence="3">Membrane</location>
        <location evidence="3">Caveola</location>
        <topology evidence="3">Peripheral membrane protein</topology>
    </subcellularLocation>
</comment>
<dbReference type="Proteomes" id="UP001152320">
    <property type="component" value="Chromosome 2"/>
</dbReference>
<evidence type="ECO:0000313" key="11">
    <source>
        <dbReference type="Proteomes" id="UP001152320"/>
    </source>
</evidence>
<dbReference type="GO" id="GO:0000139">
    <property type="term" value="C:Golgi membrane"/>
    <property type="evidence" value="ECO:0007669"/>
    <property type="project" value="UniProtKB-SubCell"/>
</dbReference>
<gene>
    <name evidence="10" type="ORF">HOLleu_04957</name>
</gene>
<dbReference type="GO" id="GO:0070836">
    <property type="term" value="P:caveola assembly"/>
    <property type="evidence" value="ECO:0007669"/>
    <property type="project" value="InterPro"/>
</dbReference>
<evidence type="ECO:0000256" key="8">
    <source>
        <dbReference type="SAM" id="MobiDB-lite"/>
    </source>
</evidence>
<dbReference type="PANTHER" id="PTHR10844:SF19">
    <property type="entry name" value="CAVEOLIN-2"/>
    <property type="match status" value="1"/>
</dbReference>